<keyword evidence="2" id="KW-0472">Membrane</keyword>
<name>A0A0R3WRC3_HYDTA</name>
<accession>A0A0R3WRC3</accession>
<dbReference type="WBParaSite" id="TTAC_0000331301-mRNA-1">
    <property type="protein sequence ID" value="TTAC_0000331301-mRNA-1"/>
    <property type="gene ID" value="TTAC_0000331301"/>
</dbReference>
<sequence length="395" mass="42599">LPYKVPSRCTMECLIISDILCQFFLPMFDSKPHYPTSHLYYQSTRKCSTFYPPPLVKARTMFHASQESAQMARNQVTHLSEEVAALQIQLNAVNTALKAAVADAASSVTCATTTLHRIPAPLGSVGGARNLRSRLARKSAAGETEHQMPVEPMTSEVESEVDHLPPLENARSPTRLHRVSSLSSPRRPLLIPSASIGGLPFLPSPLPINFCFSGHLDVPGKPGRRKKLVWDQRFAKLTFSRFLVWDTIKSSDSAQSSAPLDSLASPLETAALGSTVSATSGRKASRPGPNLLLDLPLNAILHVRSVTSCDVLHAPAEDLPRIFQIIFDQCEAGGASSGGTRQTSEVRVSSPDSSPHCPTSPPPKSSPSTGLLGWLICSVLLMGYSVLLIAYLLGF</sequence>
<keyword evidence="2" id="KW-0812">Transmembrane</keyword>
<protein>
    <submittedName>
        <fullName evidence="3">Uncharacterized protein</fullName>
    </submittedName>
</protein>
<organism evidence="3">
    <name type="scientific">Hydatigena taeniaeformis</name>
    <name type="common">Feline tapeworm</name>
    <name type="synonym">Taenia taeniaeformis</name>
    <dbReference type="NCBI Taxonomy" id="6205"/>
    <lineage>
        <taxon>Eukaryota</taxon>
        <taxon>Metazoa</taxon>
        <taxon>Spiralia</taxon>
        <taxon>Lophotrochozoa</taxon>
        <taxon>Platyhelminthes</taxon>
        <taxon>Cestoda</taxon>
        <taxon>Eucestoda</taxon>
        <taxon>Cyclophyllidea</taxon>
        <taxon>Taeniidae</taxon>
        <taxon>Hydatigera</taxon>
    </lineage>
</organism>
<keyword evidence="2" id="KW-1133">Transmembrane helix</keyword>
<evidence type="ECO:0000313" key="3">
    <source>
        <dbReference type="WBParaSite" id="TTAC_0000331301-mRNA-1"/>
    </source>
</evidence>
<dbReference type="AlphaFoldDB" id="A0A0R3WRC3"/>
<dbReference type="InterPro" id="IPR011993">
    <property type="entry name" value="PH-like_dom_sf"/>
</dbReference>
<evidence type="ECO:0000256" key="1">
    <source>
        <dbReference type="SAM" id="MobiDB-lite"/>
    </source>
</evidence>
<feature type="region of interest" description="Disordered" evidence="1">
    <location>
        <begin position="135"/>
        <end position="154"/>
    </location>
</feature>
<proteinExistence type="predicted"/>
<feature type="region of interest" description="Disordered" evidence="1">
    <location>
        <begin position="335"/>
        <end position="368"/>
    </location>
</feature>
<reference evidence="3" key="1">
    <citation type="submission" date="2017-02" db="UniProtKB">
        <authorList>
            <consortium name="WormBaseParasite"/>
        </authorList>
    </citation>
    <scope>IDENTIFICATION</scope>
</reference>
<dbReference type="Gene3D" id="2.30.29.30">
    <property type="entry name" value="Pleckstrin-homology domain (PH domain)/Phosphotyrosine-binding domain (PTB)"/>
    <property type="match status" value="1"/>
</dbReference>
<feature type="compositionally biased region" description="Polar residues" evidence="1">
    <location>
        <begin position="338"/>
        <end position="347"/>
    </location>
</feature>
<evidence type="ECO:0000256" key="2">
    <source>
        <dbReference type="SAM" id="Phobius"/>
    </source>
</evidence>
<feature type="transmembrane region" description="Helical" evidence="2">
    <location>
        <begin position="371"/>
        <end position="393"/>
    </location>
</feature>
<dbReference type="STRING" id="6205.A0A0R3WRC3"/>